<dbReference type="Proteomes" id="UP000483820">
    <property type="component" value="Chromosome V"/>
</dbReference>
<organism evidence="2 3">
    <name type="scientific">Caenorhabditis remanei</name>
    <name type="common">Caenorhabditis vulgaris</name>
    <dbReference type="NCBI Taxonomy" id="31234"/>
    <lineage>
        <taxon>Eukaryota</taxon>
        <taxon>Metazoa</taxon>
        <taxon>Ecdysozoa</taxon>
        <taxon>Nematoda</taxon>
        <taxon>Chromadorea</taxon>
        <taxon>Rhabditida</taxon>
        <taxon>Rhabditina</taxon>
        <taxon>Rhabditomorpha</taxon>
        <taxon>Rhabditoidea</taxon>
        <taxon>Rhabditidae</taxon>
        <taxon>Peloderinae</taxon>
        <taxon>Caenorhabditis</taxon>
    </lineage>
</organism>
<dbReference type="KEGG" id="crq:GCK72_020166"/>
<dbReference type="AlphaFoldDB" id="A0A6A5GGR3"/>
<evidence type="ECO:0000313" key="2">
    <source>
        <dbReference type="EMBL" id="KAF1753609.1"/>
    </source>
</evidence>
<reference evidence="2 3" key="1">
    <citation type="submission" date="2019-12" db="EMBL/GenBank/DDBJ databases">
        <title>Chromosome-level assembly of the Caenorhabditis remanei genome.</title>
        <authorList>
            <person name="Teterina A.A."/>
            <person name="Willis J.H."/>
            <person name="Phillips P.C."/>
        </authorList>
    </citation>
    <scope>NUCLEOTIDE SEQUENCE [LARGE SCALE GENOMIC DNA]</scope>
    <source>
        <strain evidence="2 3">PX506</strain>
        <tissue evidence="2">Whole organism</tissue>
    </source>
</reference>
<feature type="region of interest" description="Disordered" evidence="1">
    <location>
        <begin position="162"/>
        <end position="182"/>
    </location>
</feature>
<dbReference type="EMBL" id="WUAV01000005">
    <property type="protein sequence ID" value="KAF1753609.1"/>
    <property type="molecule type" value="Genomic_DNA"/>
</dbReference>
<gene>
    <name evidence="2" type="ORF">GCK72_020166</name>
</gene>
<protein>
    <submittedName>
        <fullName evidence="2">Uncharacterized protein</fullName>
    </submittedName>
</protein>
<evidence type="ECO:0000256" key="1">
    <source>
        <dbReference type="SAM" id="MobiDB-lite"/>
    </source>
</evidence>
<evidence type="ECO:0000313" key="3">
    <source>
        <dbReference type="Proteomes" id="UP000483820"/>
    </source>
</evidence>
<feature type="region of interest" description="Disordered" evidence="1">
    <location>
        <begin position="86"/>
        <end position="134"/>
    </location>
</feature>
<comment type="caution">
    <text evidence="2">The sequence shown here is derived from an EMBL/GenBank/DDBJ whole genome shotgun (WGS) entry which is preliminary data.</text>
</comment>
<dbReference type="CTD" id="78776886"/>
<accession>A0A6A5GGR3</accession>
<sequence length="182" mass="21406">MKKKKKPAEEGKNEKEMINEGDLFPVEVSEMSLEDIRYPEDVRVAFGHPMRGVRSDFQREEGESCEEEEEDYCFLCVVVRYFAKQAKKKQDDPTCPNRSRQLEQKASRQMGMRTTSSDYSLSHDSSQKTLVGESGWEAKVIVDEPIDELPEIESSWRRLMDHQNGQWRDAPDRMHPIRRRHR</sequence>
<dbReference type="GeneID" id="78776886"/>
<dbReference type="RefSeq" id="XP_053582335.1">
    <property type="nucleotide sequence ID" value="XM_053733422.1"/>
</dbReference>
<name>A0A6A5GGR3_CAERE</name>
<proteinExistence type="predicted"/>